<evidence type="ECO:0000313" key="2">
    <source>
        <dbReference type="Proteomes" id="UP000015520"/>
    </source>
</evidence>
<keyword evidence="2" id="KW-1185">Reference proteome</keyword>
<proteinExistence type="predicted"/>
<protein>
    <submittedName>
        <fullName evidence="1">Uncharacterized protein</fullName>
    </submittedName>
</protein>
<reference evidence="1 2" key="1">
    <citation type="submission" date="2013-07" db="EMBL/GenBank/DDBJ databases">
        <title>Sulfurimonas hongkongensis AST-10 Genome Sequencing.</title>
        <authorList>
            <person name="Cai L."/>
            <person name="Zhang T."/>
        </authorList>
    </citation>
    <scope>NUCLEOTIDE SEQUENCE [LARGE SCALE GENOMIC DNA]</scope>
    <source>
        <strain evidence="1 2">AST-10</strain>
    </source>
</reference>
<name>T0KQN1_9BACT</name>
<comment type="caution">
    <text evidence="1">The sequence shown here is derived from an EMBL/GenBank/DDBJ whole genome shotgun (WGS) entry which is preliminary data.</text>
</comment>
<sequence length="69" mass="7570">MFTSSSLSSKRVVGRLSSCILVMSKVQSSLMQTLLCFFSLSLLSIKTLKSSPKMFVEMGITVTPLKSTF</sequence>
<gene>
    <name evidence="1" type="ORF">M947_07570</name>
</gene>
<accession>T0KQN1</accession>
<organism evidence="1 2">
    <name type="scientific">Sulfurimonas hongkongensis</name>
    <dbReference type="NCBI Taxonomy" id="1172190"/>
    <lineage>
        <taxon>Bacteria</taxon>
        <taxon>Pseudomonadati</taxon>
        <taxon>Campylobacterota</taxon>
        <taxon>Epsilonproteobacteria</taxon>
        <taxon>Campylobacterales</taxon>
        <taxon>Sulfurimonadaceae</taxon>
        <taxon>Sulfurimonas</taxon>
    </lineage>
</organism>
<evidence type="ECO:0000313" key="1">
    <source>
        <dbReference type="EMBL" id="EQB39309.1"/>
    </source>
</evidence>
<dbReference type="AlphaFoldDB" id="T0KQN1"/>
<dbReference type="EMBL" id="AUPZ01000009">
    <property type="protein sequence ID" value="EQB39309.1"/>
    <property type="molecule type" value="Genomic_DNA"/>
</dbReference>
<dbReference type="STRING" id="1172190.M947_07570"/>
<dbReference type="Proteomes" id="UP000015520">
    <property type="component" value="Unassembled WGS sequence"/>
</dbReference>